<evidence type="ECO:0000313" key="4">
    <source>
        <dbReference type="EMBL" id="KAK1634997.1"/>
    </source>
</evidence>
<protein>
    <submittedName>
        <fullName evidence="4">Uncharacterized protein</fullName>
    </submittedName>
</protein>
<dbReference type="Proteomes" id="UP001243989">
    <property type="component" value="Unassembled WGS sequence"/>
</dbReference>
<evidence type="ECO:0000313" key="5">
    <source>
        <dbReference type="Proteomes" id="UP001243989"/>
    </source>
</evidence>
<dbReference type="GeneID" id="85469592"/>
<gene>
    <name evidence="4" type="ORF">BDP81DRAFT_322807</name>
</gene>
<dbReference type="RefSeq" id="XP_060443604.1">
    <property type="nucleotide sequence ID" value="XM_060584730.1"/>
</dbReference>
<comment type="caution">
    <text evidence="4">The sequence shown here is derived from an EMBL/GenBank/DDBJ whole genome shotgun (WGS) entry which is preliminary data.</text>
</comment>
<name>A0AAI9ZQT2_9PEZI</name>
<feature type="domain" description="Transcription factor IIIC putative zinc-finger" evidence="3">
    <location>
        <begin position="747"/>
        <end position="832"/>
    </location>
</feature>
<feature type="domain" description="Transcription factor IIIC 90kDa subunit N-terminal" evidence="2">
    <location>
        <begin position="53"/>
        <end position="647"/>
    </location>
</feature>
<evidence type="ECO:0000256" key="1">
    <source>
        <dbReference type="SAM" id="MobiDB-lite"/>
    </source>
</evidence>
<dbReference type="EMBL" id="JAHMHQ010000013">
    <property type="protein sequence ID" value="KAK1634997.1"/>
    <property type="molecule type" value="Genomic_DNA"/>
</dbReference>
<dbReference type="AlphaFoldDB" id="A0AAI9ZQT2"/>
<keyword evidence="5" id="KW-1185">Reference proteome</keyword>
<feature type="region of interest" description="Disordered" evidence="1">
    <location>
        <begin position="580"/>
        <end position="618"/>
    </location>
</feature>
<dbReference type="Pfam" id="PF12660">
    <property type="entry name" value="zf-TFIIIC"/>
    <property type="match status" value="1"/>
</dbReference>
<feature type="region of interest" description="Disordered" evidence="1">
    <location>
        <begin position="71"/>
        <end position="102"/>
    </location>
</feature>
<dbReference type="InterPro" id="IPR024761">
    <property type="entry name" value="TFIIIC_delta_N"/>
</dbReference>
<reference evidence="4" key="1">
    <citation type="submission" date="2021-06" db="EMBL/GenBank/DDBJ databases">
        <title>Comparative genomics, transcriptomics and evolutionary studies reveal genomic signatures of adaptation to plant cell wall in hemibiotrophic fungi.</title>
        <authorList>
            <consortium name="DOE Joint Genome Institute"/>
            <person name="Baroncelli R."/>
            <person name="Diaz J.F."/>
            <person name="Benocci T."/>
            <person name="Peng M."/>
            <person name="Battaglia E."/>
            <person name="Haridas S."/>
            <person name="Andreopoulos W."/>
            <person name="Labutti K."/>
            <person name="Pangilinan J."/>
            <person name="Floch G.L."/>
            <person name="Makela M.R."/>
            <person name="Henrissat B."/>
            <person name="Grigoriev I.V."/>
            <person name="Crouch J.A."/>
            <person name="De Vries R.P."/>
            <person name="Sukno S.A."/>
            <person name="Thon M.R."/>
        </authorList>
    </citation>
    <scope>NUCLEOTIDE SEQUENCE</scope>
    <source>
        <strain evidence="4">CBS 102054</strain>
    </source>
</reference>
<feature type="compositionally biased region" description="Gly residues" evidence="1">
    <location>
        <begin position="580"/>
        <end position="590"/>
    </location>
</feature>
<dbReference type="InterPro" id="IPR024764">
    <property type="entry name" value="TFIIIC_Znf"/>
</dbReference>
<sequence length="834" mass="88472">MDDIIALSKTLTLTLTPQNHSHQLTPLDDDQIPPLKTLTLKSRPLASHALTFSCDAELAVAADDSIHVFLPEFPTPEEPTATKQEPSKDDNDDPQAAPGADEDPAGVAAALLAAADAQDGEKLYRQQFYTFQLRIPTSRKPDPRMNAALFAARGLPVPSYDDDWAASAGAEGAGTGGIGGEPAVLDPSSAFEGVGSGTVTGYGASLNQVVAMEWSPGNLGRNLRAVLTVMLTNGALLVIGEGSGSGGGSSSHEPVDLGARMRNFRDWRILWGVGANLPLPDPDAERDEAYLPRDKVRSFSWARMIGTGQALLAYATDQEEVVVLSAQYYLPNEMDDASDAGSYVWEVEEVARFDGRGPHPSLGVLDPDYIPYTSAFSLKWSPWLHSGDTRTAILSYCARNYVGFRRITLPAEWKRGAAVDIAVEEADVTGICTNLLSDAFVEWEDAVWDRDDVKVCRGVIASPFKALPFQVALNGPEGTAKEPHGTGVCKTTFPEDTTSLDATNPITSLIIHPPNLSKQTKAPGYSLLRLSATATNDNWFQQSTADGAASPTPDSLPKWAETISSTVKLSVPVTMLGRGGGGAGAVGGDGESVASGDDSDSEDDDDDFDLPEDAGEQIHPHRVRMWGMTMTPAGGMSAVLVSQHSTQKPEKTVKTKVMFGGRVGSGGTVAAVTAGTGDEMDVDEGDDGGRASRLRYWEKQSTEAKMWDWMYAGGPAVPGTLWGGTGDEARAGDDDSLRKRFEEVKGKQTCVFCHASLVDEGKESICEKGHIFATCASTGLAILAPGISRACAVCGLRCLVAKEVIKIAQEHMGPDAKVDTSEEACGGCGGKFVV</sequence>
<accession>A0AAI9ZQT2</accession>
<proteinExistence type="predicted"/>
<dbReference type="Pfam" id="PF12657">
    <property type="entry name" value="TFIIIC_delta"/>
    <property type="match status" value="1"/>
</dbReference>
<evidence type="ECO:0000259" key="2">
    <source>
        <dbReference type="Pfam" id="PF12657"/>
    </source>
</evidence>
<feature type="compositionally biased region" description="Acidic residues" evidence="1">
    <location>
        <begin position="597"/>
        <end position="615"/>
    </location>
</feature>
<organism evidence="4 5">
    <name type="scientific">Colletotrichum phormii</name>
    <dbReference type="NCBI Taxonomy" id="359342"/>
    <lineage>
        <taxon>Eukaryota</taxon>
        <taxon>Fungi</taxon>
        <taxon>Dikarya</taxon>
        <taxon>Ascomycota</taxon>
        <taxon>Pezizomycotina</taxon>
        <taxon>Sordariomycetes</taxon>
        <taxon>Hypocreomycetidae</taxon>
        <taxon>Glomerellales</taxon>
        <taxon>Glomerellaceae</taxon>
        <taxon>Colletotrichum</taxon>
        <taxon>Colletotrichum acutatum species complex</taxon>
    </lineage>
</organism>
<evidence type="ECO:0000259" key="3">
    <source>
        <dbReference type="Pfam" id="PF12660"/>
    </source>
</evidence>